<reference evidence="1 2" key="1">
    <citation type="submission" date="2016-10" db="EMBL/GenBank/DDBJ databases">
        <authorList>
            <person name="de Groot N.N."/>
        </authorList>
    </citation>
    <scope>NUCLEOTIDE SEQUENCE [LARGE SCALE GENOMIC DNA]</scope>
    <source>
        <strain evidence="1 2">EP1-55-1</strain>
    </source>
</reference>
<dbReference type="Gene3D" id="3.40.190.10">
    <property type="entry name" value="Periplasmic binding protein-like II"/>
    <property type="match status" value="1"/>
</dbReference>
<dbReference type="SUPFAM" id="SSF53850">
    <property type="entry name" value="Periplasmic binding protein-like II"/>
    <property type="match status" value="1"/>
</dbReference>
<dbReference type="AlphaFoldDB" id="A0A1I5MPH9"/>
<dbReference type="EMBL" id="FOXB01000006">
    <property type="protein sequence ID" value="SFP11197.1"/>
    <property type="molecule type" value="Genomic_DNA"/>
</dbReference>
<proteinExistence type="predicted"/>
<protein>
    <submittedName>
        <fullName evidence="1">Uncharacterized protein</fullName>
    </submittedName>
</protein>
<evidence type="ECO:0000313" key="2">
    <source>
        <dbReference type="Proteomes" id="UP000199227"/>
    </source>
</evidence>
<evidence type="ECO:0000313" key="1">
    <source>
        <dbReference type="EMBL" id="SFP11197.1"/>
    </source>
</evidence>
<dbReference type="STRING" id="223786.SAMN05216234_10679"/>
<keyword evidence="2" id="KW-1185">Reference proteome</keyword>
<dbReference type="OrthoDB" id="5368544at2"/>
<name>A0A1I5MPH9_9BACT</name>
<sequence length="136" mass="15942">MVRYFYALIFALSLNADILVVATNPKLGVDRLSEDTIASLYLDKRHTINGCRVVLLNLSFDSSLRRVFEEQVLKKSRQELERYWLRAHFRGHRPPKVVESEEAAALYIKKIPYAIGYMQKDIAKKYDLKIVYKLEF</sequence>
<dbReference type="Proteomes" id="UP000199227">
    <property type="component" value="Unassembled WGS sequence"/>
</dbReference>
<organism evidence="1 2">
    <name type="scientific">Hydrogenimonas thermophila</name>
    <dbReference type="NCBI Taxonomy" id="223786"/>
    <lineage>
        <taxon>Bacteria</taxon>
        <taxon>Pseudomonadati</taxon>
        <taxon>Campylobacterota</taxon>
        <taxon>Epsilonproteobacteria</taxon>
        <taxon>Campylobacterales</taxon>
        <taxon>Hydrogenimonadaceae</taxon>
        <taxon>Hydrogenimonas</taxon>
    </lineage>
</organism>
<dbReference type="RefSeq" id="WP_092911297.1">
    <property type="nucleotide sequence ID" value="NZ_CP136592.1"/>
</dbReference>
<gene>
    <name evidence="1" type="ORF">SAMN05216234_10679</name>
</gene>
<accession>A0A1I5MPH9</accession>